<name>A0AC61N4N2_9FIRM</name>
<organism evidence="1 2">
    <name type="scientific">Aristaeella hokkaidonensis</name>
    <dbReference type="NCBI Taxonomy" id="3046382"/>
    <lineage>
        <taxon>Bacteria</taxon>
        <taxon>Bacillati</taxon>
        <taxon>Bacillota</taxon>
        <taxon>Clostridia</taxon>
        <taxon>Eubacteriales</taxon>
        <taxon>Aristaeellaceae</taxon>
        <taxon>Aristaeella</taxon>
    </lineage>
</organism>
<sequence>MEQSAKIYEDLDRILVTKEEIAEKVRELGQKITKDYAGKEPVLVCILKGAVLFFSDLMREIDLPVTADFMAISSYGSATKTSGVVRVLKDLDKDIVGKDVIIVEDIVDTGVTLNYLKSMLAHRGAASIRIAALLDKTARRTVPDLKVDYVCFDIPDAFVVGYGLDYDQTYRNLPDIGVLSPKIYGDK</sequence>
<proteinExistence type="predicted"/>
<keyword evidence="1" id="KW-0808">Transferase</keyword>
<dbReference type="EC" id="2.4.2.8" evidence="1"/>
<dbReference type="Proteomes" id="UP000682782">
    <property type="component" value="Chromosome"/>
</dbReference>
<keyword evidence="2" id="KW-1185">Reference proteome</keyword>
<dbReference type="EMBL" id="CP068393">
    <property type="protein sequence ID" value="QUC68130.1"/>
    <property type="molecule type" value="Genomic_DNA"/>
</dbReference>
<protein>
    <submittedName>
        <fullName evidence="1">Hypoxanthine phosphoribosyltransferase</fullName>
        <ecNumber evidence="1">2.4.2.8</ecNumber>
    </submittedName>
</protein>
<evidence type="ECO:0000313" key="1">
    <source>
        <dbReference type="EMBL" id="QUC68130.1"/>
    </source>
</evidence>
<accession>A0AC61N4N2</accession>
<keyword evidence="1" id="KW-0328">Glycosyltransferase</keyword>
<evidence type="ECO:0000313" key="2">
    <source>
        <dbReference type="Proteomes" id="UP000682782"/>
    </source>
</evidence>
<reference evidence="1" key="1">
    <citation type="submission" date="2021-01" db="EMBL/GenBank/DDBJ databases">
        <title>Complete genome sequence of Clostridiales bacterium R-7.</title>
        <authorList>
            <person name="Mahoney-Kurpe S.C."/>
            <person name="Palevich N."/>
            <person name="Koike S."/>
            <person name="Moon C.D."/>
            <person name="Attwood G.T."/>
        </authorList>
    </citation>
    <scope>NUCLEOTIDE SEQUENCE</scope>
    <source>
        <strain evidence="1">R-7</strain>
    </source>
</reference>
<gene>
    <name evidence="1" type="primary">hpt</name>
    <name evidence="1" type="ORF">JYE49_05405</name>
</gene>